<dbReference type="RefSeq" id="XP_024376634.1">
    <property type="nucleotide sequence ID" value="XM_024520866.2"/>
</dbReference>
<dbReference type="PaxDb" id="3218-PP1S229_7V6.1"/>
<keyword evidence="3" id="KW-1185">Reference proteome</keyword>
<name>A0A2K1KLC2_PHYPA</name>
<dbReference type="RefSeq" id="XP_024376635.1">
    <property type="nucleotide sequence ID" value="XM_024520867.2"/>
</dbReference>
<dbReference type="Gene3D" id="3.40.50.1820">
    <property type="entry name" value="alpha/beta hydrolase"/>
    <property type="match status" value="1"/>
</dbReference>
<dbReference type="AlphaFoldDB" id="A0A2K1KLC2"/>
<sequence>MRINVHNFPNKVGGWWPWPWPGGDDDDDDGQADVADLNPVLLVPGIGGSILNAVNEKGRVERIWVRLFAADHEFRAKLFSLYDPLTGKTNSLDPNTTIEVPDDRYGLYSCDILDPAVIFRMDDVYYFHDLIKQLTDWGYQEGTTLFGFGYDFRQSNRLAEHMDKFKAKLESMHKASGGKKADIISHSMGGVFVKCFLALHHDFFEQHVNSWIAIAAPFQGAPGFIMDCLLTGVEFVKGWQRQLFVAKWSMHQLLIECPSVYEMMASEDFPWAEPPELRLWRKQSSGEDRENTKTESVLERYGPKVYLEVMSAALRGNTMNFNGEIIPTPMNTEILKWAEKTRRILEISEMPASCKFYNIVGTSNDTPFHTCYGTKENPIEQLTDILELEANFSFVDGDGTVPLESSMGDELNAAMRIGIPGDHRGILKDERLFRILKHFLKVGEPDPFYDPMWDFVFIPRPSLKHELDHGVNQSSAVDVGFETWKLIVCEESVETVQQVIETDEHCVISTTTSGSRLLDKDSVEPVVARNRTSWFWRRHI</sequence>
<evidence type="ECO:0000313" key="2">
    <source>
        <dbReference type="EnsemblPlants" id="Pp3c5_28340V3.1"/>
    </source>
</evidence>
<dbReference type="RefSeq" id="XP_024376633.1">
    <property type="nucleotide sequence ID" value="XM_024520865.2"/>
</dbReference>
<protein>
    <submittedName>
        <fullName evidence="1 2">Uncharacterized protein</fullName>
    </submittedName>
</protein>
<dbReference type="GeneID" id="112282793"/>
<gene>
    <name evidence="2" type="primary">LOC112282793</name>
    <name evidence="1" type="ORF">PHYPA_008253</name>
</gene>
<dbReference type="Gramene" id="Pp3c5_28340V3.3">
    <property type="protein sequence ID" value="Pp3c5_28340V3.3"/>
    <property type="gene ID" value="Pp3c5_28340"/>
</dbReference>
<dbReference type="SUPFAM" id="SSF53474">
    <property type="entry name" value="alpha/beta-Hydrolases"/>
    <property type="match status" value="1"/>
</dbReference>
<dbReference type="Proteomes" id="UP000006727">
    <property type="component" value="Chromosome 5"/>
</dbReference>
<dbReference type="EnsemblPlants" id="Pp3c5_28340V3.3">
    <property type="protein sequence ID" value="Pp3c5_28340V3.3"/>
    <property type="gene ID" value="Pp3c5_28340"/>
</dbReference>
<evidence type="ECO:0000313" key="3">
    <source>
        <dbReference type="Proteomes" id="UP000006727"/>
    </source>
</evidence>
<dbReference type="Gramene" id="Pp3c5_28340V3.2">
    <property type="protein sequence ID" value="Pp3c5_28340V3.2"/>
    <property type="gene ID" value="Pp3c5_28340"/>
</dbReference>
<dbReference type="OMA" id="CEHHVFR"/>
<organism evidence="1">
    <name type="scientific">Physcomitrium patens</name>
    <name type="common">Spreading-leaved earth moss</name>
    <name type="synonym">Physcomitrella patens</name>
    <dbReference type="NCBI Taxonomy" id="3218"/>
    <lineage>
        <taxon>Eukaryota</taxon>
        <taxon>Viridiplantae</taxon>
        <taxon>Streptophyta</taxon>
        <taxon>Embryophyta</taxon>
        <taxon>Bryophyta</taxon>
        <taxon>Bryophytina</taxon>
        <taxon>Bryopsida</taxon>
        <taxon>Funariidae</taxon>
        <taxon>Funariales</taxon>
        <taxon>Funariaceae</taxon>
        <taxon>Physcomitrium</taxon>
    </lineage>
</organism>
<accession>A0A2K1KLC2</accession>
<reference evidence="1 3" key="2">
    <citation type="journal article" date="2018" name="Plant J.">
        <title>The Physcomitrella patens chromosome-scale assembly reveals moss genome structure and evolution.</title>
        <authorList>
            <person name="Lang D."/>
            <person name="Ullrich K.K."/>
            <person name="Murat F."/>
            <person name="Fuchs J."/>
            <person name="Jenkins J."/>
            <person name="Haas F.B."/>
            <person name="Piednoel M."/>
            <person name="Gundlach H."/>
            <person name="Van Bel M."/>
            <person name="Meyberg R."/>
            <person name="Vives C."/>
            <person name="Morata J."/>
            <person name="Symeonidi A."/>
            <person name="Hiss M."/>
            <person name="Muchero W."/>
            <person name="Kamisugi Y."/>
            <person name="Saleh O."/>
            <person name="Blanc G."/>
            <person name="Decker E.L."/>
            <person name="van Gessel N."/>
            <person name="Grimwood J."/>
            <person name="Hayes R.D."/>
            <person name="Graham S.W."/>
            <person name="Gunter L.E."/>
            <person name="McDaniel S.F."/>
            <person name="Hoernstein S.N.W."/>
            <person name="Larsson A."/>
            <person name="Li F.W."/>
            <person name="Perroud P.F."/>
            <person name="Phillips J."/>
            <person name="Ranjan P."/>
            <person name="Rokshar D.S."/>
            <person name="Rothfels C.J."/>
            <person name="Schneider L."/>
            <person name="Shu S."/>
            <person name="Stevenson D.W."/>
            <person name="Thummler F."/>
            <person name="Tillich M."/>
            <person name="Villarreal Aguilar J.C."/>
            <person name="Widiez T."/>
            <person name="Wong G.K."/>
            <person name="Wymore A."/>
            <person name="Zhang Y."/>
            <person name="Zimmer A.D."/>
            <person name="Quatrano R.S."/>
            <person name="Mayer K.F.X."/>
            <person name="Goodstein D."/>
            <person name="Casacuberta J.M."/>
            <person name="Vandepoele K."/>
            <person name="Reski R."/>
            <person name="Cuming A.C."/>
            <person name="Tuskan G.A."/>
            <person name="Maumus F."/>
            <person name="Salse J."/>
            <person name="Schmutz J."/>
            <person name="Rensing S.A."/>
        </authorList>
    </citation>
    <scope>NUCLEOTIDE SEQUENCE [LARGE SCALE GENOMIC DNA]</scope>
    <source>
        <strain evidence="2 3">cv. Gransden 2004</strain>
    </source>
</reference>
<proteinExistence type="predicted"/>
<dbReference type="STRING" id="3218.A0A2K1KLC2"/>
<dbReference type="PANTHER" id="PTHR11440">
    <property type="entry name" value="LECITHIN-CHOLESTEROL ACYLTRANSFERASE-RELATED"/>
    <property type="match status" value="1"/>
</dbReference>
<reference evidence="1 3" key="1">
    <citation type="journal article" date="2008" name="Science">
        <title>The Physcomitrella genome reveals evolutionary insights into the conquest of land by plants.</title>
        <authorList>
            <person name="Rensing S."/>
            <person name="Lang D."/>
            <person name="Zimmer A."/>
            <person name="Terry A."/>
            <person name="Salamov A."/>
            <person name="Shapiro H."/>
            <person name="Nishiyama T."/>
            <person name="Perroud P.-F."/>
            <person name="Lindquist E."/>
            <person name="Kamisugi Y."/>
            <person name="Tanahashi T."/>
            <person name="Sakakibara K."/>
            <person name="Fujita T."/>
            <person name="Oishi K."/>
            <person name="Shin-I T."/>
            <person name="Kuroki Y."/>
            <person name="Toyoda A."/>
            <person name="Suzuki Y."/>
            <person name="Hashimoto A."/>
            <person name="Yamaguchi K."/>
            <person name="Sugano A."/>
            <person name="Kohara Y."/>
            <person name="Fujiyama A."/>
            <person name="Anterola A."/>
            <person name="Aoki S."/>
            <person name="Ashton N."/>
            <person name="Barbazuk W.B."/>
            <person name="Barker E."/>
            <person name="Bennetzen J."/>
            <person name="Bezanilla M."/>
            <person name="Blankenship R."/>
            <person name="Cho S.H."/>
            <person name="Dutcher S."/>
            <person name="Estelle M."/>
            <person name="Fawcett J.A."/>
            <person name="Gundlach H."/>
            <person name="Hanada K."/>
            <person name="Heyl A."/>
            <person name="Hicks K.A."/>
            <person name="Hugh J."/>
            <person name="Lohr M."/>
            <person name="Mayer K."/>
            <person name="Melkozernov A."/>
            <person name="Murata T."/>
            <person name="Nelson D."/>
            <person name="Pils B."/>
            <person name="Prigge M."/>
            <person name="Reiss B."/>
            <person name="Renner T."/>
            <person name="Rombauts S."/>
            <person name="Rushton P."/>
            <person name="Sanderfoot A."/>
            <person name="Schween G."/>
            <person name="Shiu S.-H."/>
            <person name="Stueber K."/>
            <person name="Theodoulou F.L."/>
            <person name="Tu H."/>
            <person name="Van de Peer Y."/>
            <person name="Verrier P.J."/>
            <person name="Waters E."/>
            <person name="Wood A."/>
            <person name="Yang L."/>
            <person name="Cove D."/>
            <person name="Cuming A."/>
            <person name="Hasebe M."/>
            <person name="Lucas S."/>
            <person name="Mishler D.B."/>
            <person name="Reski R."/>
            <person name="Grigoriev I."/>
            <person name="Quatrano R.S."/>
            <person name="Boore J.L."/>
        </authorList>
    </citation>
    <scope>NUCLEOTIDE SEQUENCE [LARGE SCALE GENOMIC DNA]</scope>
    <source>
        <strain evidence="2 3">cv. Gransden 2004</strain>
    </source>
</reference>
<dbReference type="GO" id="GO:0008374">
    <property type="term" value="F:O-acyltransferase activity"/>
    <property type="evidence" value="ECO:0007669"/>
    <property type="project" value="InterPro"/>
</dbReference>
<dbReference type="OrthoDB" id="190846at2759"/>
<reference evidence="2" key="3">
    <citation type="submission" date="2020-12" db="UniProtKB">
        <authorList>
            <consortium name="EnsemblPlants"/>
        </authorList>
    </citation>
    <scope>IDENTIFICATION</scope>
</reference>
<dbReference type="Gramene" id="Pp3c5_28340V3.1">
    <property type="protein sequence ID" value="Pp3c5_28340V3.1"/>
    <property type="gene ID" value="Pp3c5_28340"/>
</dbReference>
<dbReference type="EnsemblPlants" id="Pp3c5_28340V3.1">
    <property type="protein sequence ID" value="Pp3c5_28340V3.1"/>
    <property type="gene ID" value="Pp3c5_28340"/>
</dbReference>
<dbReference type="EnsemblPlants" id="Pp3c5_28340V3.2">
    <property type="protein sequence ID" value="Pp3c5_28340V3.2"/>
    <property type="gene ID" value="Pp3c5_28340"/>
</dbReference>
<evidence type="ECO:0000313" key="1">
    <source>
        <dbReference type="EMBL" id="PNR54576.1"/>
    </source>
</evidence>
<dbReference type="EMBL" id="ABEU02000005">
    <property type="protein sequence ID" value="PNR54576.1"/>
    <property type="molecule type" value="Genomic_DNA"/>
</dbReference>
<dbReference type="FunCoup" id="A0A2K1KLC2">
    <property type="interactions" value="989"/>
</dbReference>
<dbReference type="KEGG" id="ppp:112282793"/>
<dbReference type="InterPro" id="IPR029058">
    <property type="entry name" value="AB_hydrolase_fold"/>
</dbReference>
<dbReference type="InterPro" id="IPR003386">
    <property type="entry name" value="LACT/PDAT_acylTrfase"/>
</dbReference>
<dbReference type="Pfam" id="PF02450">
    <property type="entry name" value="LCAT"/>
    <property type="match status" value="1"/>
</dbReference>
<dbReference type="GO" id="GO:0006629">
    <property type="term" value="P:lipid metabolic process"/>
    <property type="evidence" value="ECO:0000318"/>
    <property type="project" value="GO_Central"/>
</dbReference>